<keyword evidence="3" id="KW-1185">Reference proteome</keyword>
<gene>
    <name evidence="2" type="ORF">EV186_101508</name>
</gene>
<organism evidence="2 3">
    <name type="scientific">Labedaea rhizosphaerae</name>
    <dbReference type="NCBI Taxonomy" id="598644"/>
    <lineage>
        <taxon>Bacteria</taxon>
        <taxon>Bacillati</taxon>
        <taxon>Actinomycetota</taxon>
        <taxon>Actinomycetes</taxon>
        <taxon>Pseudonocardiales</taxon>
        <taxon>Pseudonocardiaceae</taxon>
        <taxon>Labedaea</taxon>
    </lineage>
</organism>
<dbReference type="EMBL" id="SNXZ01000001">
    <property type="protein sequence ID" value="TDQ04556.1"/>
    <property type="molecule type" value="Genomic_DNA"/>
</dbReference>
<evidence type="ECO:0000313" key="2">
    <source>
        <dbReference type="EMBL" id="TDQ04556.1"/>
    </source>
</evidence>
<dbReference type="Proteomes" id="UP000295444">
    <property type="component" value="Unassembled WGS sequence"/>
</dbReference>
<accession>A0A4R6SJQ1</accession>
<dbReference type="PANTHER" id="PTHR43244">
    <property type="match status" value="1"/>
</dbReference>
<dbReference type="RefSeq" id="WP_133847437.1">
    <property type="nucleotide sequence ID" value="NZ_SNXZ01000001.1"/>
</dbReference>
<evidence type="ECO:0000259" key="1">
    <source>
        <dbReference type="Pfam" id="PF00296"/>
    </source>
</evidence>
<sequence length="269" mass="29428">MKIGIILGNGHTPHPGELGRAVEQRGFESLFYPEHTHIPVRSKRADGTPTRNYARTQDPFVALAAAAAVTSHILLGTGVCLVPQRDPFTTAKAVATLDDLSGGRVLLGVGAGWNREEMADHGTDPRTRMALMAERVKAMRAIWTEDEASFHGEFVDFEPVWAWPKPARPVPVLVGGNGPGTEDRVLDFGDEWMPQCGPLETVDELRDRIARLRDRAGRYVPVTLFGVPHRRDLLDQFTQAGVDRCLLPIQGPDTATIMSTLDALVPLLG</sequence>
<dbReference type="NCBIfam" id="TIGR03619">
    <property type="entry name" value="F420_Rv2161c"/>
    <property type="match status" value="1"/>
</dbReference>
<dbReference type="GO" id="GO:0016705">
    <property type="term" value="F:oxidoreductase activity, acting on paired donors, with incorporation or reduction of molecular oxygen"/>
    <property type="evidence" value="ECO:0007669"/>
    <property type="project" value="InterPro"/>
</dbReference>
<dbReference type="OrthoDB" id="3206024at2"/>
<protein>
    <submittedName>
        <fullName evidence="2">Putative F420-dependent oxidoreductase</fullName>
    </submittedName>
</protein>
<dbReference type="InterPro" id="IPR011251">
    <property type="entry name" value="Luciferase-like_dom"/>
</dbReference>
<evidence type="ECO:0000313" key="3">
    <source>
        <dbReference type="Proteomes" id="UP000295444"/>
    </source>
</evidence>
<dbReference type="InterPro" id="IPR050564">
    <property type="entry name" value="F420-G6PD/mer"/>
</dbReference>
<dbReference type="Pfam" id="PF00296">
    <property type="entry name" value="Bac_luciferase"/>
    <property type="match status" value="1"/>
</dbReference>
<name>A0A4R6SJQ1_LABRH</name>
<dbReference type="AlphaFoldDB" id="A0A4R6SJQ1"/>
<dbReference type="PANTHER" id="PTHR43244:SF2">
    <property type="entry name" value="CONSERVED HYPOTHETICAL ALANINE AND PROLINE-RICH PROTEIN"/>
    <property type="match status" value="1"/>
</dbReference>
<dbReference type="SUPFAM" id="SSF51679">
    <property type="entry name" value="Bacterial luciferase-like"/>
    <property type="match status" value="1"/>
</dbReference>
<reference evidence="2 3" key="1">
    <citation type="submission" date="2019-03" db="EMBL/GenBank/DDBJ databases">
        <title>Genomic Encyclopedia of Type Strains, Phase IV (KMG-IV): sequencing the most valuable type-strain genomes for metagenomic binning, comparative biology and taxonomic classification.</title>
        <authorList>
            <person name="Goeker M."/>
        </authorList>
    </citation>
    <scope>NUCLEOTIDE SEQUENCE [LARGE SCALE GENOMIC DNA]</scope>
    <source>
        <strain evidence="2 3">DSM 45361</strain>
    </source>
</reference>
<dbReference type="InterPro" id="IPR036661">
    <property type="entry name" value="Luciferase-like_sf"/>
</dbReference>
<comment type="caution">
    <text evidence="2">The sequence shown here is derived from an EMBL/GenBank/DDBJ whole genome shotgun (WGS) entry which is preliminary data.</text>
</comment>
<dbReference type="Gene3D" id="3.20.20.30">
    <property type="entry name" value="Luciferase-like domain"/>
    <property type="match status" value="1"/>
</dbReference>
<proteinExistence type="predicted"/>
<feature type="domain" description="Luciferase-like" evidence="1">
    <location>
        <begin position="17"/>
        <end position="225"/>
    </location>
</feature>
<dbReference type="InterPro" id="IPR019921">
    <property type="entry name" value="Lucif-like_OxRdtase_Rv2161c"/>
</dbReference>